<protein>
    <submittedName>
        <fullName evidence="2">Uncharacterized protein</fullName>
    </submittedName>
</protein>
<dbReference type="KEGG" id="ria:C7V51_03395"/>
<dbReference type="AlphaFoldDB" id="A0AAD2JG26"/>
<gene>
    <name evidence="2" type="ORF">C7V51_03395</name>
</gene>
<dbReference type="Proteomes" id="UP000283946">
    <property type="component" value="Chromosome"/>
</dbReference>
<dbReference type="EMBL" id="CP028130">
    <property type="protein sequence ID" value="AZZ55038.1"/>
    <property type="molecule type" value="Genomic_DNA"/>
</dbReference>
<sequence length="64" mass="6633">MSGARAATPPVPAVSPRSRNRTKKAPSQSSRGLPQTGPSSSGQDEEVEPAGTTFRTETTTFTDG</sequence>
<name>A0AAD2JG26_9MICO</name>
<reference evidence="2 3" key="1">
    <citation type="submission" date="2018-03" db="EMBL/GenBank/DDBJ databases">
        <title>Bacteriophage NCPPB3778 and a type I-E CRISPR drive the evolution of the US Biological Select Agent, Rathayibacter toxicus.</title>
        <authorList>
            <person name="Davis E.W.II."/>
            <person name="Tabima J.F."/>
            <person name="Weisberg A.J."/>
            <person name="Dantas Lopes L."/>
            <person name="Wiseman M.S."/>
            <person name="Wiseman M.S."/>
            <person name="Pupko T."/>
            <person name="Belcher M.S."/>
            <person name="Sechler A.J."/>
            <person name="Tancos M.A."/>
            <person name="Schroeder B.K."/>
            <person name="Murray T.D."/>
            <person name="Luster D.G."/>
            <person name="Schneider W.L."/>
            <person name="Rogers E."/>
            <person name="Andreote F.D."/>
            <person name="Grunwald N.J."/>
            <person name="Putnam M.L."/>
            <person name="Chang J.H."/>
        </authorList>
    </citation>
    <scope>NUCLEOTIDE SEQUENCE [LARGE SCALE GENOMIC DNA]</scope>
    <source>
        <strain evidence="2 3">NCCPB 2253</strain>
    </source>
</reference>
<organism evidence="2 3">
    <name type="scientific">Rathayibacter iranicus</name>
    <dbReference type="NCBI Taxonomy" id="59737"/>
    <lineage>
        <taxon>Bacteria</taxon>
        <taxon>Bacillati</taxon>
        <taxon>Actinomycetota</taxon>
        <taxon>Actinomycetes</taxon>
        <taxon>Micrococcales</taxon>
        <taxon>Microbacteriaceae</taxon>
        <taxon>Rathayibacter</taxon>
    </lineage>
</organism>
<evidence type="ECO:0000313" key="2">
    <source>
        <dbReference type="EMBL" id="AZZ55038.1"/>
    </source>
</evidence>
<evidence type="ECO:0000256" key="1">
    <source>
        <dbReference type="SAM" id="MobiDB-lite"/>
    </source>
</evidence>
<accession>A0AAD2JG26</accession>
<feature type="region of interest" description="Disordered" evidence="1">
    <location>
        <begin position="1"/>
        <end position="64"/>
    </location>
</feature>
<proteinExistence type="predicted"/>
<feature type="compositionally biased region" description="Low complexity" evidence="1">
    <location>
        <begin position="52"/>
        <end position="64"/>
    </location>
</feature>
<feature type="compositionally biased region" description="Polar residues" evidence="1">
    <location>
        <begin position="25"/>
        <end position="42"/>
    </location>
</feature>
<evidence type="ECO:0000313" key="3">
    <source>
        <dbReference type="Proteomes" id="UP000283946"/>
    </source>
</evidence>